<dbReference type="EMBL" id="JARULN010000027">
    <property type="protein sequence ID" value="MDG5755402.1"/>
    <property type="molecule type" value="Genomic_DNA"/>
</dbReference>
<gene>
    <name evidence="2" type="ORF">P6P90_15985</name>
</gene>
<dbReference type="PANTHER" id="PTHR43017">
    <property type="entry name" value="GALACTOSIDE O-ACETYLTRANSFERASE"/>
    <property type="match status" value="1"/>
</dbReference>
<reference evidence="2 3" key="1">
    <citation type="submission" date="2023-04" db="EMBL/GenBank/DDBJ databases">
        <title>Ectobacillus antri isolated from activated sludge.</title>
        <authorList>
            <person name="Yan P."/>
            <person name="Liu X."/>
        </authorList>
    </citation>
    <scope>NUCLEOTIDE SEQUENCE [LARGE SCALE GENOMIC DNA]</scope>
    <source>
        <strain evidence="2 3">C18H</strain>
    </source>
</reference>
<dbReference type="PANTHER" id="PTHR43017:SF1">
    <property type="entry name" value="ACETYLTRANSFERASE YJL218W-RELATED"/>
    <property type="match status" value="1"/>
</dbReference>
<keyword evidence="3" id="KW-1185">Reference proteome</keyword>
<evidence type="ECO:0000313" key="3">
    <source>
        <dbReference type="Proteomes" id="UP001218246"/>
    </source>
</evidence>
<protein>
    <recommendedName>
        <fullName evidence="1">Acetyltransferase</fullName>
        <ecNumber evidence="1">2.3.1.-</ecNumber>
    </recommendedName>
</protein>
<name>A0ABT6H7T4_9BACI</name>
<evidence type="ECO:0000313" key="2">
    <source>
        <dbReference type="EMBL" id="MDG5755402.1"/>
    </source>
</evidence>
<dbReference type="InterPro" id="IPR039369">
    <property type="entry name" value="LacA-like"/>
</dbReference>
<dbReference type="Proteomes" id="UP001218246">
    <property type="component" value="Unassembled WGS sequence"/>
</dbReference>
<accession>A0ABT6H7T4</accession>
<dbReference type="EC" id="2.3.1.-" evidence="1"/>
<comment type="similarity">
    <text evidence="1">Belongs to the transferase hexapeptide repeat family.</text>
</comment>
<dbReference type="Gene3D" id="2.160.10.10">
    <property type="entry name" value="Hexapeptide repeat proteins"/>
    <property type="match status" value="1"/>
</dbReference>
<evidence type="ECO:0000256" key="1">
    <source>
        <dbReference type="RuleBase" id="RU367021"/>
    </source>
</evidence>
<proteinExistence type="inferred from homology"/>
<organism evidence="2 3">
    <name type="scientific">Ectobacillus antri</name>
    <dbReference type="NCBI Taxonomy" id="2486280"/>
    <lineage>
        <taxon>Bacteria</taxon>
        <taxon>Bacillati</taxon>
        <taxon>Bacillota</taxon>
        <taxon>Bacilli</taxon>
        <taxon>Bacillales</taxon>
        <taxon>Bacillaceae</taxon>
        <taxon>Ectobacillus</taxon>
    </lineage>
</organism>
<dbReference type="InterPro" id="IPR011004">
    <property type="entry name" value="Trimer_LpxA-like_sf"/>
</dbReference>
<keyword evidence="1" id="KW-0808">Transferase</keyword>
<keyword evidence="1" id="KW-0012">Acyltransferase</keyword>
<dbReference type="SUPFAM" id="SSF51161">
    <property type="entry name" value="Trimeric LpxA-like enzymes"/>
    <property type="match status" value="1"/>
</dbReference>
<comment type="caution">
    <text evidence="2">The sequence shown here is derived from an EMBL/GenBank/DDBJ whole genome shotgun (WGS) entry which is preliminary data.</text>
</comment>
<sequence length="50" mass="5398">MQNTEKIGDNVVIGANSVVTKEVPSNCVIAGVPAKVISTDMEKYQSYIKK</sequence>